<dbReference type="InterPro" id="IPR055235">
    <property type="entry name" value="ASD1_cat"/>
</dbReference>
<dbReference type="GO" id="GO:0046373">
    <property type="term" value="P:L-arabinose metabolic process"/>
    <property type="evidence" value="ECO:0007669"/>
    <property type="project" value="InterPro"/>
</dbReference>
<evidence type="ECO:0000313" key="9">
    <source>
        <dbReference type="EMBL" id="MCF4122689.1"/>
    </source>
</evidence>
<evidence type="ECO:0000256" key="4">
    <source>
        <dbReference type="ARBA" id="ARBA00012670"/>
    </source>
</evidence>
<comment type="catalytic activity">
    <reaction evidence="1">
        <text>Hydrolysis of terminal non-reducing alpha-L-arabinofuranoside residues in alpha-L-arabinosides.</text>
        <dbReference type="EC" id="3.2.1.55"/>
    </reaction>
</comment>
<keyword evidence="7" id="KW-0326">Glycosidase</keyword>
<dbReference type="Gene3D" id="3.20.20.80">
    <property type="entry name" value="Glycosidases"/>
    <property type="match status" value="1"/>
</dbReference>
<comment type="similarity">
    <text evidence="2">Belongs to the glycosyl hydrolase 51 family.</text>
</comment>
<dbReference type="InterPro" id="IPR010720">
    <property type="entry name" value="Alpha-L-AF_C"/>
</dbReference>
<keyword evidence="6" id="KW-0119">Carbohydrate metabolism</keyword>
<evidence type="ECO:0000256" key="3">
    <source>
        <dbReference type="ARBA" id="ARBA00011165"/>
    </source>
</evidence>
<evidence type="ECO:0000256" key="7">
    <source>
        <dbReference type="ARBA" id="ARBA00023295"/>
    </source>
</evidence>
<dbReference type="SUPFAM" id="SSF51445">
    <property type="entry name" value="(Trans)glycosidases"/>
    <property type="match status" value="1"/>
</dbReference>
<name>A0AA41QFU4_9MICO</name>
<feature type="domain" description="Alpha-L-arabinofuranosidase C-terminal" evidence="8">
    <location>
        <begin position="309"/>
        <end position="500"/>
    </location>
</feature>
<dbReference type="Gene3D" id="2.60.40.1180">
    <property type="entry name" value="Golgi alpha-mannosidase II"/>
    <property type="match status" value="1"/>
</dbReference>
<evidence type="ECO:0000256" key="2">
    <source>
        <dbReference type="ARBA" id="ARBA00007186"/>
    </source>
</evidence>
<organism evidence="9 10">
    <name type="scientific">Antribacter soli</name>
    <dbReference type="NCBI Taxonomy" id="2910976"/>
    <lineage>
        <taxon>Bacteria</taxon>
        <taxon>Bacillati</taxon>
        <taxon>Actinomycetota</taxon>
        <taxon>Actinomycetes</taxon>
        <taxon>Micrococcales</taxon>
        <taxon>Promicromonosporaceae</taxon>
        <taxon>Antribacter</taxon>
    </lineage>
</organism>
<protein>
    <recommendedName>
        <fullName evidence="4">non-reducing end alpha-L-arabinofuranosidase</fullName>
        <ecNumber evidence="4">3.2.1.55</ecNumber>
    </recommendedName>
</protein>
<gene>
    <name evidence="9" type="ORF">L1785_17050</name>
</gene>
<evidence type="ECO:0000256" key="5">
    <source>
        <dbReference type="ARBA" id="ARBA00022801"/>
    </source>
</evidence>
<proteinExistence type="inferred from homology"/>
<dbReference type="EC" id="3.2.1.55" evidence="4"/>
<dbReference type="RefSeq" id="WP_236090487.1">
    <property type="nucleotide sequence ID" value="NZ_JAKGSG010000046.1"/>
</dbReference>
<dbReference type="PANTHER" id="PTHR43576:SF2">
    <property type="entry name" value="INTRACELLULAR EXO-ALPHA-L-ARABINOFURANOSIDASE 2"/>
    <property type="match status" value="1"/>
</dbReference>
<sequence>MTDGTAALSAVIDLDLPGPVISRHLYGHFAEHLGRCIYGGFWVGEDSSVPNEGGIRRDVVEALRKLSIPNLRWPGGCFADEYHWTDGIGPRDERPRMVNTHWGDVEENNHFGTHEFMALCELLGTEPYVSSNVGSGSVHETSEWVEYLTRDGDSPMARLRRENGRDEPWKVRFWGVGNEPWGCGGNLRVEQFAPLARQHATYARNHGDNQLYRIAAGAADDDYHWTATLMREITSRLGDPAPRELYQAVSFHYYTFGGVWSEKGSATRFTRDEYWTTMSRALRVRRYIAGHAAVMDAYDPTKKIGLALDEWGTWWDVEPGTNPGFLYQQNAMRDALVAAVHFDAFHDHADRLRLANIAQTVNVLQAMVLTDEDRLVLTPTFHVFAMNRGHHDAQALAVRPRGEQAVREVDGSDIPTVSASASVKDGRATVSVTNLDPDAPARVELDLRGRAVTSVTGQVLASDDVADHNTFDAPTAVEPRDFHAFETSGASLTLTVPPGAFVVLDVQLA</sequence>
<dbReference type="InterPro" id="IPR013780">
    <property type="entry name" value="Glyco_hydro_b"/>
</dbReference>
<dbReference type="Pfam" id="PF22848">
    <property type="entry name" value="ASD1_dom"/>
    <property type="match status" value="1"/>
</dbReference>
<accession>A0AA41QFU4</accession>
<dbReference type="Pfam" id="PF06964">
    <property type="entry name" value="Alpha-L-AF_C"/>
    <property type="match status" value="1"/>
</dbReference>
<dbReference type="SUPFAM" id="SSF51011">
    <property type="entry name" value="Glycosyl hydrolase domain"/>
    <property type="match status" value="1"/>
</dbReference>
<dbReference type="InterPro" id="IPR017853">
    <property type="entry name" value="GH"/>
</dbReference>
<evidence type="ECO:0000256" key="1">
    <source>
        <dbReference type="ARBA" id="ARBA00001462"/>
    </source>
</evidence>
<dbReference type="AlphaFoldDB" id="A0AA41QFU4"/>
<keyword evidence="10" id="KW-1185">Reference proteome</keyword>
<comment type="caution">
    <text evidence="9">The sequence shown here is derived from an EMBL/GenBank/DDBJ whole genome shotgun (WGS) entry which is preliminary data.</text>
</comment>
<comment type="subunit">
    <text evidence="3">Homohexamer; trimer of dimers.</text>
</comment>
<keyword evidence="5" id="KW-0378">Hydrolase</keyword>
<reference evidence="9" key="1">
    <citation type="submission" date="2022-01" db="EMBL/GenBank/DDBJ databases">
        <title>Antribacter sp. nov., isolated from Guizhou of China.</title>
        <authorList>
            <person name="Chengliang C."/>
            <person name="Ya Z."/>
        </authorList>
    </citation>
    <scope>NUCLEOTIDE SEQUENCE</scope>
    <source>
        <strain evidence="9">KLBMP 9083</strain>
    </source>
</reference>
<dbReference type="PANTHER" id="PTHR43576">
    <property type="entry name" value="ALPHA-L-ARABINOFURANOSIDASE C-RELATED"/>
    <property type="match status" value="1"/>
</dbReference>
<dbReference type="GO" id="GO:0046556">
    <property type="term" value="F:alpha-L-arabinofuranosidase activity"/>
    <property type="evidence" value="ECO:0007669"/>
    <property type="project" value="UniProtKB-EC"/>
</dbReference>
<dbReference type="GO" id="GO:0000272">
    <property type="term" value="P:polysaccharide catabolic process"/>
    <property type="evidence" value="ECO:0007669"/>
    <property type="project" value="TreeGrafter"/>
</dbReference>
<evidence type="ECO:0000259" key="8">
    <source>
        <dbReference type="SMART" id="SM00813"/>
    </source>
</evidence>
<evidence type="ECO:0000313" key="10">
    <source>
        <dbReference type="Proteomes" id="UP001165405"/>
    </source>
</evidence>
<dbReference type="SMART" id="SM00813">
    <property type="entry name" value="Alpha-L-AF_C"/>
    <property type="match status" value="1"/>
</dbReference>
<dbReference type="Proteomes" id="UP001165405">
    <property type="component" value="Unassembled WGS sequence"/>
</dbReference>
<dbReference type="EMBL" id="JAKGSG010000046">
    <property type="protein sequence ID" value="MCF4122689.1"/>
    <property type="molecule type" value="Genomic_DNA"/>
</dbReference>
<evidence type="ECO:0000256" key="6">
    <source>
        <dbReference type="ARBA" id="ARBA00023277"/>
    </source>
</evidence>